<evidence type="ECO:0000313" key="1">
    <source>
        <dbReference type="EMBL" id="RCR67688.1"/>
    </source>
</evidence>
<dbReference type="EMBL" id="QOWE01000017">
    <property type="protein sequence ID" value="RCR67688.1"/>
    <property type="molecule type" value="Genomic_DNA"/>
</dbReference>
<protein>
    <submittedName>
        <fullName evidence="1">Uncharacterized protein</fullName>
    </submittedName>
</protein>
<dbReference type="RefSeq" id="WP_114407819.1">
    <property type="nucleotide sequence ID" value="NZ_QOWE01000017.1"/>
</dbReference>
<reference evidence="1 2" key="1">
    <citation type="submission" date="2018-07" db="EMBL/GenBank/DDBJ databases">
        <title>Genome analysis of Larkinella rosea.</title>
        <authorList>
            <person name="Zhou Z."/>
            <person name="Wang G."/>
        </authorList>
    </citation>
    <scope>NUCLEOTIDE SEQUENCE [LARGE SCALE GENOMIC DNA]</scope>
    <source>
        <strain evidence="2">zzj9</strain>
    </source>
</reference>
<accession>A0A368JJ59</accession>
<dbReference type="AlphaFoldDB" id="A0A368JJ59"/>
<gene>
    <name evidence="1" type="ORF">DUE52_19980</name>
</gene>
<evidence type="ECO:0000313" key="2">
    <source>
        <dbReference type="Proteomes" id="UP000253383"/>
    </source>
</evidence>
<dbReference type="Proteomes" id="UP000253383">
    <property type="component" value="Unassembled WGS sequence"/>
</dbReference>
<sequence length="62" mass="7693">MNRRELSKMIEFHESRLAHILHLLDHLYYQIEEEGTEKEWVSRLTREKKILAWLREQKADDE</sequence>
<proteinExistence type="predicted"/>
<comment type="caution">
    <text evidence="1">The sequence shown here is derived from an EMBL/GenBank/DDBJ whole genome shotgun (WGS) entry which is preliminary data.</text>
</comment>
<organism evidence="1 2">
    <name type="scientific">Larkinella punicea</name>
    <dbReference type="NCBI Taxonomy" id="2315727"/>
    <lineage>
        <taxon>Bacteria</taxon>
        <taxon>Pseudomonadati</taxon>
        <taxon>Bacteroidota</taxon>
        <taxon>Cytophagia</taxon>
        <taxon>Cytophagales</taxon>
        <taxon>Spirosomataceae</taxon>
        <taxon>Larkinella</taxon>
    </lineage>
</organism>
<keyword evidence="2" id="KW-1185">Reference proteome</keyword>
<name>A0A368JJ59_9BACT</name>